<organism evidence="2 3">
    <name type="scientific">Cyphomyrmex costatus</name>
    <dbReference type="NCBI Taxonomy" id="456900"/>
    <lineage>
        <taxon>Eukaryota</taxon>
        <taxon>Metazoa</taxon>
        <taxon>Ecdysozoa</taxon>
        <taxon>Arthropoda</taxon>
        <taxon>Hexapoda</taxon>
        <taxon>Insecta</taxon>
        <taxon>Pterygota</taxon>
        <taxon>Neoptera</taxon>
        <taxon>Endopterygota</taxon>
        <taxon>Hymenoptera</taxon>
        <taxon>Apocrita</taxon>
        <taxon>Aculeata</taxon>
        <taxon>Formicoidea</taxon>
        <taxon>Formicidae</taxon>
        <taxon>Myrmicinae</taxon>
        <taxon>Cyphomyrmex</taxon>
    </lineage>
</organism>
<dbReference type="EMBL" id="KQ977444">
    <property type="protein sequence ID" value="KYN02675.1"/>
    <property type="molecule type" value="Genomic_DNA"/>
</dbReference>
<sequence length="81" mass="10260">MKRNRKKEVKRERRVEERKRERQREREREACERRRKFHRTRRPWRVVRTEGTKTYDDKKKSMQPKPPEDISLERKRGVVEG</sequence>
<feature type="compositionally biased region" description="Basic residues" evidence="1">
    <location>
        <begin position="33"/>
        <end position="45"/>
    </location>
</feature>
<keyword evidence="3" id="KW-1185">Reference proteome</keyword>
<evidence type="ECO:0000313" key="3">
    <source>
        <dbReference type="Proteomes" id="UP000078542"/>
    </source>
</evidence>
<feature type="region of interest" description="Disordered" evidence="1">
    <location>
        <begin position="1"/>
        <end position="81"/>
    </location>
</feature>
<name>A0A195CPW9_9HYME</name>
<dbReference type="AlphaFoldDB" id="A0A195CPW9"/>
<reference evidence="2 3" key="1">
    <citation type="submission" date="2016-03" db="EMBL/GenBank/DDBJ databases">
        <title>Cyphomyrmex costatus WGS genome.</title>
        <authorList>
            <person name="Nygaard S."/>
            <person name="Hu H."/>
            <person name="Boomsma J."/>
            <person name="Zhang G."/>
        </authorList>
    </citation>
    <scope>NUCLEOTIDE SEQUENCE [LARGE SCALE GENOMIC DNA]</scope>
    <source>
        <strain evidence="2">MS0001</strain>
        <tissue evidence="2">Whole body</tissue>
    </source>
</reference>
<proteinExistence type="predicted"/>
<feature type="compositionally biased region" description="Basic and acidic residues" evidence="1">
    <location>
        <begin position="47"/>
        <end position="81"/>
    </location>
</feature>
<evidence type="ECO:0000313" key="2">
    <source>
        <dbReference type="EMBL" id="KYN02675.1"/>
    </source>
</evidence>
<evidence type="ECO:0000256" key="1">
    <source>
        <dbReference type="SAM" id="MobiDB-lite"/>
    </source>
</evidence>
<feature type="compositionally biased region" description="Basic and acidic residues" evidence="1">
    <location>
        <begin position="9"/>
        <end position="32"/>
    </location>
</feature>
<gene>
    <name evidence="2" type="ORF">ALC62_06475</name>
</gene>
<dbReference type="Proteomes" id="UP000078542">
    <property type="component" value="Unassembled WGS sequence"/>
</dbReference>
<protein>
    <submittedName>
        <fullName evidence="2">Uncharacterized protein</fullName>
    </submittedName>
</protein>
<accession>A0A195CPW9</accession>